<dbReference type="CDD" id="cd01189">
    <property type="entry name" value="INT_ICEBs1_C_like"/>
    <property type="match status" value="1"/>
</dbReference>
<evidence type="ECO:0000259" key="4">
    <source>
        <dbReference type="PROSITE" id="PS51898"/>
    </source>
</evidence>
<comment type="similarity">
    <text evidence="1">Belongs to the 'phage' integrase family.</text>
</comment>
<dbReference type="InterPro" id="IPR011010">
    <property type="entry name" value="DNA_brk_join_enz"/>
</dbReference>
<dbReference type="PANTHER" id="PTHR30349">
    <property type="entry name" value="PHAGE INTEGRASE-RELATED"/>
    <property type="match status" value="1"/>
</dbReference>
<protein>
    <submittedName>
        <fullName evidence="5">Site-specific integrase</fullName>
    </submittedName>
</protein>
<dbReference type="EMBL" id="JACJST010000001">
    <property type="protein sequence ID" value="MBD2566411.1"/>
    <property type="molecule type" value="Genomic_DNA"/>
</dbReference>
<dbReference type="InterPro" id="IPR002104">
    <property type="entry name" value="Integrase_catalytic"/>
</dbReference>
<evidence type="ECO:0000256" key="2">
    <source>
        <dbReference type="ARBA" id="ARBA00023125"/>
    </source>
</evidence>
<dbReference type="InterPro" id="IPR010998">
    <property type="entry name" value="Integrase_recombinase_N"/>
</dbReference>
<proteinExistence type="inferred from homology"/>
<dbReference type="InterPro" id="IPR050090">
    <property type="entry name" value="Tyrosine_recombinase_XerCD"/>
</dbReference>
<name>A0ABR8FCM6_9NOST</name>
<dbReference type="PANTHER" id="PTHR30349:SF41">
    <property type="entry name" value="INTEGRASE_RECOMBINASE PROTEIN MJ0367-RELATED"/>
    <property type="match status" value="1"/>
</dbReference>
<sequence length="385" mass="43869">MVTVGIEERAGYWRLRLPRIVAKDSPRYISTGLKADPDNFKKVQRLAWDIEEDIETGNLDPTLERYKSHFKPKVTVAPKQSSVSLVTLWEKHSEFKKPQVAATTYKKDYLGRYYTHIKSLPTDRLGDAITIRDYLLATYSANTAQKVLVYISACCDWAVKSKLIKDNPFLGMAGDIRKPRGQKDIDPFSTQERDAIINAFQEHPTQSHYVPFIKFLFLTGCRTGEAIALKWQHINSDCTQIIFCESYDGQYGITKTTKTGVSRKFPCNPVLRELLLSIRPDDRTPDALVFTIPGGSPINNSRFTNQIWRGCRSGKKIYHGVIPRLVKEGKVDRYRCLYNTRHTFITQCLEAGVPIPQIARWVGNSPEVIMKHYAGCLTTMEVPIT</sequence>
<gene>
    <name evidence="5" type="ORF">H6G59_00585</name>
</gene>
<dbReference type="InterPro" id="IPR013762">
    <property type="entry name" value="Integrase-like_cat_sf"/>
</dbReference>
<dbReference type="SUPFAM" id="SSF56349">
    <property type="entry name" value="DNA breaking-rejoining enzymes"/>
    <property type="match status" value="1"/>
</dbReference>
<evidence type="ECO:0000256" key="3">
    <source>
        <dbReference type="ARBA" id="ARBA00023172"/>
    </source>
</evidence>
<dbReference type="PROSITE" id="PS51898">
    <property type="entry name" value="TYR_RECOMBINASE"/>
    <property type="match status" value="1"/>
</dbReference>
<reference evidence="5 6" key="1">
    <citation type="journal article" date="2020" name="ISME J.">
        <title>Comparative genomics reveals insights into cyanobacterial evolution and habitat adaptation.</title>
        <authorList>
            <person name="Chen M.Y."/>
            <person name="Teng W.K."/>
            <person name="Zhao L."/>
            <person name="Hu C.X."/>
            <person name="Zhou Y.K."/>
            <person name="Han B.P."/>
            <person name="Song L.R."/>
            <person name="Shu W.S."/>
        </authorList>
    </citation>
    <scope>NUCLEOTIDE SEQUENCE [LARGE SCALE GENOMIC DNA]</scope>
    <source>
        <strain evidence="5 6">FACHB-196</strain>
    </source>
</reference>
<evidence type="ECO:0000256" key="1">
    <source>
        <dbReference type="ARBA" id="ARBA00008857"/>
    </source>
</evidence>
<evidence type="ECO:0000313" key="6">
    <source>
        <dbReference type="Proteomes" id="UP000640531"/>
    </source>
</evidence>
<dbReference type="RefSeq" id="WP_190711238.1">
    <property type="nucleotide sequence ID" value="NZ_JACJST010000001.1"/>
</dbReference>
<accession>A0ABR8FCM6</accession>
<dbReference type="Pfam" id="PF00589">
    <property type="entry name" value="Phage_integrase"/>
    <property type="match status" value="1"/>
</dbReference>
<feature type="domain" description="Tyr recombinase" evidence="4">
    <location>
        <begin position="183"/>
        <end position="385"/>
    </location>
</feature>
<comment type="caution">
    <text evidence="5">The sequence shown here is derived from an EMBL/GenBank/DDBJ whole genome shotgun (WGS) entry which is preliminary data.</text>
</comment>
<organism evidence="5 6">
    <name type="scientific">Anabaena lutea FACHB-196</name>
    <dbReference type="NCBI Taxonomy" id="2692881"/>
    <lineage>
        <taxon>Bacteria</taxon>
        <taxon>Bacillati</taxon>
        <taxon>Cyanobacteriota</taxon>
        <taxon>Cyanophyceae</taxon>
        <taxon>Nostocales</taxon>
        <taxon>Nostocaceae</taxon>
        <taxon>Anabaena</taxon>
    </lineage>
</organism>
<dbReference type="Gene3D" id="1.10.150.130">
    <property type="match status" value="1"/>
</dbReference>
<keyword evidence="2" id="KW-0238">DNA-binding</keyword>
<dbReference type="Proteomes" id="UP000640531">
    <property type="component" value="Unassembled WGS sequence"/>
</dbReference>
<keyword evidence="6" id="KW-1185">Reference proteome</keyword>
<keyword evidence="3" id="KW-0233">DNA recombination</keyword>
<evidence type="ECO:0000313" key="5">
    <source>
        <dbReference type="EMBL" id="MBD2566411.1"/>
    </source>
</evidence>
<dbReference type="Gene3D" id="1.10.443.10">
    <property type="entry name" value="Intergrase catalytic core"/>
    <property type="match status" value="1"/>
</dbReference>